<keyword evidence="2" id="KW-1185">Reference proteome</keyword>
<sequence length="70" mass="7555">MPVIKLSGAYHREGKRGVARRDWLLGPPVTPICLNWNGVNPMAQGLFVLSAVRVKHVGVTSGPNVPIRVA</sequence>
<reference evidence="2" key="1">
    <citation type="journal article" date="2015" name="Nat. Genet.">
        <title>The genome and transcriptome of the zoonotic hookworm Ancylostoma ceylanicum identify infection-specific gene families.</title>
        <authorList>
            <person name="Schwarz E.M."/>
            <person name="Hu Y."/>
            <person name="Antoshechkin I."/>
            <person name="Miller M.M."/>
            <person name="Sternberg P.W."/>
            <person name="Aroian R.V."/>
        </authorList>
    </citation>
    <scope>NUCLEOTIDE SEQUENCE</scope>
    <source>
        <strain evidence="2">HY135</strain>
    </source>
</reference>
<dbReference type="OrthoDB" id="10264848at2759"/>
<evidence type="ECO:0000313" key="2">
    <source>
        <dbReference type="Proteomes" id="UP000024635"/>
    </source>
</evidence>
<comment type="caution">
    <text evidence="1">The sequence shown here is derived from an EMBL/GenBank/DDBJ whole genome shotgun (WGS) entry which is preliminary data.</text>
</comment>
<gene>
    <name evidence="1" type="primary">Acey_s0491.g2405</name>
    <name evidence="1" type="ORF">Y032_0491g2405</name>
</gene>
<protein>
    <submittedName>
        <fullName evidence="1">Uncharacterized protein</fullName>
    </submittedName>
</protein>
<dbReference type="AlphaFoldDB" id="A0A016WV49"/>
<dbReference type="EMBL" id="JARK01000091">
    <property type="protein sequence ID" value="EYC43525.1"/>
    <property type="molecule type" value="Genomic_DNA"/>
</dbReference>
<accession>A0A016WV49</accession>
<evidence type="ECO:0000313" key="1">
    <source>
        <dbReference type="EMBL" id="EYC43525.1"/>
    </source>
</evidence>
<proteinExistence type="predicted"/>
<name>A0A016WV49_9BILA</name>
<organism evidence="1 2">
    <name type="scientific">Ancylostoma ceylanicum</name>
    <dbReference type="NCBI Taxonomy" id="53326"/>
    <lineage>
        <taxon>Eukaryota</taxon>
        <taxon>Metazoa</taxon>
        <taxon>Ecdysozoa</taxon>
        <taxon>Nematoda</taxon>
        <taxon>Chromadorea</taxon>
        <taxon>Rhabditida</taxon>
        <taxon>Rhabditina</taxon>
        <taxon>Rhabditomorpha</taxon>
        <taxon>Strongyloidea</taxon>
        <taxon>Ancylostomatidae</taxon>
        <taxon>Ancylostomatinae</taxon>
        <taxon>Ancylostoma</taxon>
    </lineage>
</organism>
<dbReference type="Proteomes" id="UP000024635">
    <property type="component" value="Unassembled WGS sequence"/>
</dbReference>